<dbReference type="Proteomes" id="UP001201163">
    <property type="component" value="Unassembled WGS sequence"/>
</dbReference>
<comment type="catalytic activity">
    <reaction evidence="9">
        <text>S-hexadecanoyl-L-cysteinyl-[protein] + H2O = L-cysteinyl-[protein] + hexadecanoate + H(+)</text>
        <dbReference type="Rhea" id="RHEA:19233"/>
        <dbReference type="Rhea" id="RHEA-COMP:10131"/>
        <dbReference type="Rhea" id="RHEA-COMP:11032"/>
        <dbReference type="ChEBI" id="CHEBI:7896"/>
        <dbReference type="ChEBI" id="CHEBI:15377"/>
        <dbReference type="ChEBI" id="CHEBI:15378"/>
        <dbReference type="ChEBI" id="CHEBI:29950"/>
        <dbReference type="ChEBI" id="CHEBI:74151"/>
        <dbReference type="EC" id="3.1.2.22"/>
    </reaction>
</comment>
<keyword evidence="12" id="KW-1185">Reference proteome</keyword>
<feature type="domain" description="Phospholipase/carboxylesterase/thioesterase" evidence="10">
    <location>
        <begin position="12"/>
        <end position="221"/>
    </location>
</feature>
<dbReference type="Pfam" id="PF02230">
    <property type="entry name" value="Abhydrolase_2"/>
    <property type="match status" value="1"/>
</dbReference>
<dbReference type="GO" id="GO:0008474">
    <property type="term" value="F:palmitoyl-(protein) hydrolase activity"/>
    <property type="evidence" value="ECO:0007669"/>
    <property type="project" value="UniProtKB-EC"/>
</dbReference>
<evidence type="ECO:0000256" key="4">
    <source>
        <dbReference type="ARBA" id="ARBA00022487"/>
    </source>
</evidence>
<dbReference type="InterPro" id="IPR003140">
    <property type="entry name" value="PLipase/COase/thioEstase"/>
</dbReference>
<reference evidence="11" key="1">
    <citation type="submission" date="2022-01" db="EMBL/GenBank/DDBJ databases">
        <title>Comparative genomics reveals a dynamic genome evolution in the ectomycorrhizal milk-cap (Lactarius) mushrooms.</title>
        <authorList>
            <consortium name="DOE Joint Genome Institute"/>
            <person name="Lebreton A."/>
            <person name="Tang N."/>
            <person name="Kuo A."/>
            <person name="LaButti K."/>
            <person name="Drula E."/>
            <person name="Barry K."/>
            <person name="Clum A."/>
            <person name="Lipzen A."/>
            <person name="Mousain D."/>
            <person name="Ng V."/>
            <person name="Wang R."/>
            <person name="Wang X."/>
            <person name="Dai Y."/>
            <person name="Henrissat B."/>
            <person name="Grigoriev I.V."/>
            <person name="Guerin-Laguette A."/>
            <person name="Yu F."/>
            <person name="Martin F.M."/>
        </authorList>
    </citation>
    <scope>NUCLEOTIDE SEQUENCE</scope>
    <source>
        <strain evidence="11">QP</strain>
    </source>
</reference>
<dbReference type="PANTHER" id="PTHR10655:SF17">
    <property type="entry name" value="LYSOPHOSPHOLIPASE-LIKE PROTEIN 1"/>
    <property type="match status" value="1"/>
</dbReference>
<dbReference type="PANTHER" id="PTHR10655">
    <property type="entry name" value="LYSOPHOSPHOLIPASE-RELATED"/>
    <property type="match status" value="1"/>
</dbReference>
<evidence type="ECO:0000256" key="2">
    <source>
        <dbReference type="ARBA" id="ARBA00012423"/>
    </source>
</evidence>
<gene>
    <name evidence="11" type="ORF">EDB92DRAFT_1873255</name>
</gene>
<comment type="similarity">
    <text evidence="1">Belongs to the AB hydrolase superfamily. AB hydrolase 2 family.</text>
</comment>
<comment type="caution">
    <text evidence="11">The sequence shown here is derived from an EMBL/GenBank/DDBJ whole genome shotgun (WGS) entry which is preliminary data.</text>
</comment>
<evidence type="ECO:0000256" key="1">
    <source>
        <dbReference type="ARBA" id="ARBA00006499"/>
    </source>
</evidence>
<keyword evidence="4" id="KW-0719">Serine esterase</keyword>
<evidence type="ECO:0000256" key="7">
    <source>
        <dbReference type="ARBA" id="ARBA00029392"/>
    </source>
</evidence>
<dbReference type="EC" id="3.1.2.22" evidence="2"/>
<dbReference type="GO" id="GO:0052689">
    <property type="term" value="F:carboxylic ester hydrolase activity"/>
    <property type="evidence" value="ECO:0007669"/>
    <property type="project" value="UniProtKB-KW"/>
</dbReference>
<dbReference type="InterPro" id="IPR050565">
    <property type="entry name" value="LYPA1-2/EST-like"/>
</dbReference>
<dbReference type="Gene3D" id="3.40.50.1820">
    <property type="entry name" value="alpha/beta hydrolase"/>
    <property type="match status" value="1"/>
</dbReference>
<evidence type="ECO:0000313" key="12">
    <source>
        <dbReference type="Proteomes" id="UP001201163"/>
    </source>
</evidence>
<comment type="function">
    <text evidence="7">Hydrolyzes fatty acids from S-acylated cysteine residues in proteins with a strong preference for palmitoylated G-alpha proteins over other acyl substrates. Mediates the deacylation of G-alpha proteins such as GPA1 in vivo, but has weak or no activity toward palmitoylated Ras proteins. Has weak lysophospholipase activity in vitro; however such activity may not exist in vivo.</text>
</comment>
<dbReference type="GO" id="GO:0006631">
    <property type="term" value="P:fatty acid metabolic process"/>
    <property type="evidence" value="ECO:0007669"/>
    <property type="project" value="UniProtKB-KW"/>
</dbReference>
<evidence type="ECO:0000256" key="8">
    <source>
        <dbReference type="ARBA" id="ARBA00031195"/>
    </source>
</evidence>
<dbReference type="EMBL" id="JAKELL010000043">
    <property type="protein sequence ID" value="KAH8988245.1"/>
    <property type="molecule type" value="Genomic_DNA"/>
</dbReference>
<dbReference type="AlphaFoldDB" id="A0AAD4LE36"/>
<evidence type="ECO:0000313" key="11">
    <source>
        <dbReference type="EMBL" id="KAH8988245.1"/>
    </source>
</evidence>
<keyword evidence="6" id="KW-0276">Fatty acid metabolism</keyword>
<name>A0AAD4LE36_9AGAM</name>
<protein>
    <recommendedName>
        <fullName evidence="3">Acyl-protein thioesterase 1</fullName>
        <ecNumber evidence="2">3.1.2.22</ecNumber>
    </recommendedName>
    <alternativeName>
        <fullName evidence="8">Palmitoyl-protein hydrolase</fullName>
    </alternativeName>
</protein>
<evidence type="ECO:0000256" key="5">
    <source>
        <dbReference type="ARBA" id="ARBA00022801"/>
    </source>
</evidence>
<dbReference type="GO" id="GO:0005737">
    <property type="term" value="C:cytoplasm"/>
    <property type="evidence" value="ECO:0007669"/>
    <property type="project" value="TreeGrafter"/>
</dbReference>
<organism evidence="11 12">
    <name type="scientific">Lactarius akahatsu</name>
    <dbReference type="NCBI Taxonomy" id="416441"/>
    <lineage>
        <taxon>Eukaryota</taxon>
        <taxon>Fungi</taxon>
        <taxon>Dikarya</taxon>
        <taxon>Basidiomycota</taxon>
        <taxon>Agaricomycotina</taxon>
        <taxon>Agaricomycetes</taxon>
        <taxon>Russulales</taxon>
        <taxon>Russulaceae</taxon>
        <taxon>Lactarius</taxon>
    </lineage>
</organism>
<sequence>MNPTDNPLSIPATTPRTATVIFLHGLGQSDIAWYGMIQWMALQLPSIGWVIPNAPTKPVGYYAGQHRPSWFNIQILPPGHDEWDDAGIVSSVAYVEALIQAEIHRGADPRRIILMGFSQGAALSLLVALKTTHELGGVISLSGWIPHKGRDQIALTEPHVPIFCGQGKDDTEIPMYYTEEAIEFLRNVLHFQETYLTVKQYDGLVHTVNSTEIHDVVAWIQRILHLRSTTTCRI</sequence>
<dbReference type="InterPro" id="IPR029058">
    <property type="entry name" value="AB_hydrolase_fold"/>
</dbReference>
<keyword evidence="5" id="KW-0378">Hydrolase</keyword>
<accession>A0AAD4LE36</accession>
<evidence type="ECO:0000256" key="9">
    <source>
        <dbReference type="ARBA" id="ARBA00047337"/>
    </source>
</evidence>
<proteinExistence type="inferred from homology"/>
<keyword evidence="6" id="KW-0443">Lipid metabolism</keyword>
<evidence type="ECO:0000256" key="3">
    <source>
        <dbReference type="ARBA" id="ARBA00014923"/>
    </source>
</evidence>
<evidence type="ECO:0000256" key="6">
    <source>
        <dbReference type="ARBA" id="ARBA00022832"/>
    </source>
</evidence>
<evidence type="ECO:0000259" key="10">
    <source>
        <dbReference type="Pfam" id="PF02230"/>
    </source>
</evidence>
<dbReference type="SUPFAM" id="SSF53474">
    <property type="entry name" value="alpha/beta-Hydrolases"/>
    <property type="match status" value="1"/>
</dbReference>